<dbReference type="GO" id="GO:0016787">
    <property type="term" value="F:hydrolase activity"/>
    <property type="evidence" value="ECO:0007669"/>
    <property type="project" value="UniProtKB-KW"/>
</dbReference>
<protein>
    <recommendedName>
        <fullName evidence="10">YicC-like family, N-terminal region</fullName>
    </recommendedName>
</protein>
<sequence length="294" mass="32598">MLQSMTGQGQAQSTGELGTVSVELRTVNNRGLKLAARLGDQFSRLEPRVDAVVRKHLTRGTVNLNVRWQRAGLASAYSINAAALTAYYRSLSELQANLEHAAPIDLSQLAGLPGVIQECDDQAVDQDSLWGLLEPVLVSALENLNQMRAAEGASMLKSLQADHAEIAKHLESICLLAPRIVDNYRDRLESRIVELLSSRGLEIAQVDVLKELQVFADRTDISEEITRLQSHLQIFNETVASEQASGRRLDFVIQEMFRETNTIGSKANDAEIALHVVDMKCAIERMRELIQNIE</sequence>
<organism evidence="8 9">
    <name type="scientific">Rosistilla ulvae</name>
    <dbReference type="NCBI Taxonomy" id="1930277"/>
    <lineage>
        <taxon>Bacteria</taxon>
        <taxon>Pseudomonadati</taxon>
        <taxon>Planctomycetota</taxon>
        <taxon>Planctomycetia</taxon>
        <taxon>Pirellulales</taxon>
        <taxon>Pirellulaceae</taxon>
        <taxon>Rosistilla</taxon>
    </lineage>
</organism>
<dbReference type="PANTHER" id="PTHR30636:SF3">
    <property type="entry name" value="UPF0701 PROTEIN YICC"/>
    <property type="match status" value="1"/>
</dbReference>
<dbReference type="Proteomes" id="UP000319557">
    <property type="component" value="Chromosome"/>
</dbReference>
<dbReference type="InterPro" id="IPR013551">
    <property type="entry name" value="YicC-like_C"/>
</dbReference>
<keyword evidence="9" id="KW-1185">Reference proteome</keyword>
<gene>
    <name evidence="8" type="ORF">EC9_23680</name>
</gene>
<reference evidence="8 9" key="1">
    <citation type="submission" date="2019-02" db="EMBL/GenBank/DDBJ databases">
        <title>Deep-cultivation of Planctomycetes and their phenomic and genomic characterization uncovers novel biology.</title>
        <authorList>
            <person name="Wiegand S."/>
            <person name="Jogler M."/>
            <person name="Boedeker C."/>
            <person name="Pinto D."/>
            <person name="Vollmers J."/>
            <person name="Rivas-Marin E."/>
            <person name="Kohn T."/>
            <person name="Peeters S.H."/>
            <person name="Heuer A."/>
            <person name="Rast P."/>
            <person name="Oberbeckmann S."/>
            <person name="Bunk B."/>
            <person name="Jeske O."/>
            <person name="Meyerdierks A."/>
            <person name="Storesund J.E."/>
            <person name="Kallscheuer N."/>
            <person name="Luecker S."/>
            <person name="Lage O.M."/>
            <person name="Pohl T."/>
            <person name="Merkel B.J."/>
            <person name="Hornburger P."/>
            <person name="Mueller R.-W."/>
            <person name="Bruemmer F."/>
            <person name="Labrenz M."/>
            <person name="Spormann A.M."/>
            <person name="Op den Camp H."/>
            <person name="Overmann J."/>
            <person name="Amann R."/>
            <person name="Jetten M.S.M."/>
            <person name="Mascher T."/>
            <person name="Medema M.H."/>
            <person name="Devos D.P."/>
            <person name="Kaster A.-K."/>
            <person name="Ovreas L."/>
            <person name="Rohde M."/>
            <person name="Galperin M.Y."/>
            <person name="Jogler C."/>
        </authorList>
    </citation>
    <scope>NUCLEOTIDE SEQUENCE [LARGE SCALE GENOMIC DNA]</scope>
    <source>
        <strain evidence="8 9">EC9</strain>
    </source>
</reference>
<dbReference type="InterPro" id="IPR005229">
    <property type="entry name" value="YicC/YloC-like"/>
</dbReference>
<name>A0A517LZY6_9BACT</name>
<dbReference type="RefSeq" id="WP_145345221.1">
    <property type="nucleotide sequence ID" value="NZ_CP036261.1"/>
</dbReference>
<feature type="domain" description="Endoribonuclease YicC-like N-terminal" evidence="6">
    <location>
        <begin position="2"/>
        <end position="155"/>
    </location>
</feature>
<comment type="similarity">
    <text evidence="5">Belongs to the YicC/YloC family.</text>
</comment>
<keyword evidence="4" id="KW-0378">Hydrolase</keyword>
<keyword evidence="2" id="KW-0540">Nuclease</keyword>
<evidence type="ECO:0000256" key="4">
    <source>
        <dbReference type="ARBA" id="ARBA00022801"/>
    </source>
</evidence>
<dbReference type="OrthoDB" id="9771229at2"/>
<dbReference type="GO" id="GO:0004521">
    <property type="term" value="F:RNA endonuclease activity"/>
    <property type="evidence" value="ECO:0007669"/>
    <property type="project" value="InterPro"/>
</dbReference>
<keyword evidence="3" id="KW-0255">Endonuclease</keyword>
<dbReference type="KEGG" id="ruv:EC9_23680"/>
<evidence type="ECO:0000313" key="8">
    <source>
        <dbReference type="EMBL" id="QDS88180.1"/>
    </source>
</evidence>
<dbReference type="AlphaFoldDB" id="A0A517LZY6"/>
<evidence type="ECO:0000256" key="3">
    <source>
        <dbReference type="ARBA" id="ARBA00022759"/>
    </source>
</evidence>
<dbReference type="Pfam" id="PF03755">
    <property type="entry name" value="YicC-like_N"/>
    <property type="match status" value="1"/>
</dbReference>
<dbReference type="Pfam" id="PF08340">
    <property type="entry name" value="YicC-like_C"/>
    <property type="match status" value="1"/>
</dbReference>
<evidence type="ECO:0000259" key="7">
    <source>
        <dbReference type="Pfam" id="PF08340"/>
    </source>
</evidence>
<dbReference type="PANTHER" id="PTHR30636">
    <property type="entry name" value="UPF0701 PROTEIN YICC"/>
    <property type="match status" value="1"/>
</dbReference>
<feature type="domain" description="Endoribonuclease YicC-like C-terminal" evidence="7">
    <location>
        <begin position="177"/>
        <end position="294"/>
    </location>
</feature>
<evidence type="ECO:0000256" key="2">
    <source>
        <dbReference type="ARBA" id="ARBA00022722"/>
    </source>
</evidence>
<dbReference type="EMBL" id="CP036261">
    <property type="protein sequence ID" value="QDS88180.1"/>
    <property type="molecule type" value="Genomic_DNA"/>
</dbReference>
<evidence type="ECO:0000256" key="1">
    <source>
        <dbReference type="ARBA" id="ARBA00001968"/>
    </source>
</evidence>
<evidence type="ECO:0000313" key="9">
    <source>
        <dbReference type="Proteomes" id="UP000319557"/>
    </source>
</evidence>
<evidence type="ECO:0000259" key="6">
    <source>
        <dbReference type="Pfam" id="PF03755"/>
    </source>
</evidence>
<dbReference type="NCBIfam" id="TIGR00255">
    <property type="entry name" value="YicC/YloC family endoribonuclease"/>
    <property type="match status" value="1"/>
</dbReference>
<accession>A0A517LZY6</accession>
<dbReference type="InterPro" id="IPR013527">
    <property type="entry name" value="YicC-like_N"/>
</dbReference>
<proteinExistence type="inferred from homology"/>
<evidence type="ECO:0008006" key="10">
    <source>
        <dbReference type="Google" id="ProtNLM"/>
    </source>
</evidence>
<comment type="cofactor">
    <cofactor evidence="1">
        <name>a divalent metal cation</name>
        <dbReference type="ChEBI" id="CHEBI:60240"/>
    </cofactor>
</comment>
<evidence type="ECO:0000256" key="5">
    <source>
        <dbReference type="ARBA" id="ARBA00035648"/>
    </source>
</evidence>